<dbReference type="AlphaFoldDB" id="M4DET9"/>
<dbReference type="HOGENOM" id="CLU_1429919_0_0_1"/>
<organism evidence="1 2">
    <name type="scientific">Brassica campestris</name>
    <name type="common">Field mustard</name>
    <dbReference type="NCBI Taxonomy" id="3711"/>
    <lineage>
        <taxon>Eukaryota</taxon>
        <taxon>Viridiplantae</taxon>
        <taxon>Streptophyta</taxon>
        <taxon>Embryophyta</taxon>
        <taxon>Tracheophyta</taxon>
        <taxon>Spermatophyta</taxon>
        <taxon>Magnoliopsida</taxon>
        <taxon>eudicotyledons</taxon>
        <taxon>Gunneridae</taxon>
        <taxon>Pentapetalae</taxon>
        <taxon>rosids</taxon>
        <taxon>malvids</taxon>
        <taxon>Brassicales</taxon>
        <taxon>Brassicaceae</taxon>
        <taxon>Brassiceae</taxon>
        <taxon>Brassica</taxon>
    </lineage>
</organism>
<keyword evidence="2" id="KW-1185">Reference proteome</keyword>
<dbReference type="InParanoid" id="M4DET9"/>
<reference evidence="1 2" key="2">
    <citation type="journal article" date="2018" name="Hortic Res">
        <title>Improved Brassica rapa reference genome by single-molecule sequencing and chromosome conformation capture technologies.</title>
        <authorList>
            <person name="Zhang L."/>
            <person name="Cai X."/>
            <person name="Wu J."/>
            <person name="Liu M."/>
            <person name="Grob S."/>
            <person name="Cheng F."/>
            <person name="Liang J."/>
            <person name="Cai C."/>
            <person name="Liu Z."/>
            <person name="Liu B."/>
            <person name="Wang F."/>
            <person name="Li S."/>
            <person name="Liu F."/>
            <person name="Li X."/>
            <person name="Cheng L."/>
            <person name="Yang W."/>
            <person name="Li M.H."/>
            <person name="Grossniklaus U."/>
            <person name="Zheng H."/>
            <person name="Wang X."/>
        </authorList>
    </citation>
    <scope>NUCLEOTIDE SEQUENCE [LARGE SCALE GENOMIC DNA]</scope>
    <source>
        <strain evidence="1 2">cv. Chiifu-401-42</strain>
    </source>
</reference>
<protein>
    <submittedName>
        <fullName evidence="1">Uncharacterized protein</fullName>
    </submittedName>
</protein>
<sequence length="190" mass="21258">MGIMVLFLDEKVNSVIHGFIHAGRAKNYMLSLKAGSIVKVDRFEVARLLDNLQVTANTNLELSVGKIRYVQGFDLTKETTRVVIHLLIDPKDGASIIGKRSVNNLSQIYEDLAVIINLNNLAMSLLDSREYGRKELSSGILGVYLISEIIIRRWDGGGFSGELKVSRSLQDTWKTLSHQRVRGFACLYTC</sequence>
<dbReference type="Gramene" id="Bra015011.1">
    <property type="protein sequence ID" value="Bra015011.1-P"/>
    <property type="gene ID" value="Bra015011"/>
</dbReference>
<evidence type="ECO:0000313" key="2">
    <source>
        <dbReference type="Proteomes" id="UP000011750"/>
    </source>
</evidence>
<name>M4DET9_BRACM</name>
<reference evidence="1" key="3">
    <citation type="submission" date="2023-03" db="UniProtKB">
        <authorList>
            <consortium name="EnsemblPlants"/>
        </authorList>
    </citation>
    <scope>IDENTIFICATION</scope>
    <source>
        <strain evidence="1">cv. Chiifu-401-42</strain>
    </source>
</reference>
<dbReference type="EnsemblPlants" id="Bra015011.1">
    <property type="protein sequence ID" value="Bra015011.1-P"/>
    <property type="gene ID" value="Bra015011"/>
</dbReference>
<accession>M4DET9</accession>
<proteinExistence type="predicted"/>
<evidence type="ECO:0000313" key="1">
    <source>
        <dbReference type="EnsemblPlants" id="Bra015011.1-P"/>
    </source>
</evidence>
<dbReference type="Proteomes" id="UP000011750">
    <property type="component" value="Chromosome A07"/>
</dbReference>
<reference evidence="1 2" key="1">
    <citation type="journal article" date="2011" name="Nat. Genet.">
        <title>The genome of the mesopolyploid crop species Brassica rapa.</title>
        <authorList>
            <consortium name="Brassica rapa Genome Sequencing Project Consortium"/>
            <person name="Wang X."/>
            <person name="Wang H."/>
            <person name="Wang J."/>
            <person name="Sun R."/>
            <person name="Wu J."/>
            <person name="Liu S."/>
            <person name="Bai Y."/>
            <person name="Mun J.H."/>
            <person name="Bancroft I."/>
            <person name="Cheng F."/>
            <person name="Huang S."/>
            <person name="Li X."/>
            <person name="Hua W."/>
            <person name="Wang J."/>
            <person name="Wang X."/>
            <person name="Freeling M."/>
            <person name="Pires J.C."/>
            <person name="Paterson A.H."/>
            <person name="Chalhoub B."/>
            <person name="Wang B."/>
            <person name="Hayward A."/>
            <person name="Sharpe A.G."/>
            <person name="Park B.S."/>
            <person name="Weisshaar B."/>
            <person name="Liu B."/>
            <person name="Li B."/>
            <person name="Liu B."/>
            <person name="Tong C."/>
            <person name="Song C."/>
            <person name="Duran C."/>
            <person name="Peng C."/>
            <person name="Geng C."/>
            <person name="Koh C."/>
            <person name="Lin C."/>
            <person name="Edwards D."/>
            <person name="Mu D."/>
            <person name="Shen D."/>
            <person name="Soumpourou E."/>
            <person name="Li F."/>
            <person name="Fraser F."/>
            <person name="Conant G."/>
            <person name="Lassalle G."/>
            <person name="King G.J."/>
            <person name="Bonnema G."/>
            <person name="Tang H."/>
            <person name="Wang H."/>
            <person name="Belcram H."/>
            <person name="Zhou H."/>
            <person name="Hirakawa H."/>
            <person name="Abe H."/>
            <person name="Guo H."/>
            <person name="Wang H."/>
            <person name="Jin H."/>
            <person name="Parkin I.A."/>
            <person name="Batley J."/>
            <person name="Kim J.S."/>
            <person name="Just J."/>
            <person name="Li J."/>
            <person name="Xu J."/>
            <person name="Deng J."/>
            <person name="Kim J.A."/>
            <person name="Li J."/>
            <person name="Yu J."/>
            <person name="Meng J."/>
            <person name="Wang J."/>
            <person name="Min J."/>
            <person name="Poulain J."/>
            <person name="Wang J."/>
            <person name="Hatakeyama K."/>
            <person name="Wu K."/>
            <person name="Wang L."/>
            <person name="Fang L."/>
            <person name="Trick M."/>
            <person name="Links M.G."/>
            <person name="Zhao M."/>
            <person name="Jin M."/>
            <person name="Ramchiary N."/>
            <person name="Drou N."/>
            <person name="Berkman P.J."/>
            <person name="Cai Q."/>
            <person name="Huang Q."/>
            <person name="Li R."/>
            <person name="Tabata S."/>
            <person name="Cheng S."/>
            <person name="Zhang S."/>
            <person name="Zhang S."/>
            <person name="Huang S."/>
            <person name="Sato S."/>
            <person name="Sun S."/>
            <person name="Kwon S.J."/>
            <person name="Choi S.R."/>
            <person name="Lee T.H."/>
            <person name="Fan W."/>
            <person name="Zhao X."/>
            <person name="Tan X."/>
            <person name="Xu X."/>
            <person name="Wang Y."/>
            <person name="Qiu Y."/>
            <person name="Yin Y."/>
            <person name="Li Y."/>
            <person name="Du Y."/>
            <person name="Liao Y."/>
            <person name="Lim Y."/>
            <person name="Narusaka Y."/>
            <person name="Wang Y."/>
            <person name="Wang Z."/>
            <person name="Li Z."/>
            <person name="Wang Z."/>
            <person name="Xiong Z."/>
            <person name="Zhang Z."/>
        </authorList>
    </citation>
    <scope>NUCLEOTIDE SEQUENCE [LARGE SCALE GENOMIC DNA]</scope>
    <source>
        <strain evidence="1 2">cv. Chiifu-401-42</strain>
    </source>
</reference>